<dbReference type="AlphaFoldDB" id="A0A521EZH5"/>
<feature type="active site" evidence="4">
    <location>
        <position position="162"/>
    </location>
</feature>
<sequence length="352" mass="40597">MPLIYSNQRFFPMNEPQNDDREFKEYHFTVPDGHTSGIRLDKYIASFIQNVSRTKVQKAIKGGYVTVNGEVEKSSYNMEPGDQIDIHLPIPKPPETKPEKMELDIVYEDDDLIIVNKKAGRVVHPAYGNWTGTLVNGLMWYTDELSDPDSDTVRPGIVHRLDKDTSGILVVAKNDETHRRLSEYFRTKDIERTYWAIIWGTPDKKEGTITGDIGRNRSDRKKMAVVPDGKGKHAVTHYRVLEYFDHLTLVEARLETGRTHQIRVHFAHEHHWVFGDRKYGGDSVRYGPNTGSRRQMFNNLFKSLQRQCLHAKTLGFEHPTTGEMVEFDSELPDDFAHVLDMLRPNCQPSFSH</sequence>
<dbReference type="PANTHER" id="PTHR21600">
    <property type="entry name" value="MITOCHONDRIAL RNA PSEUDOURIDINE SYNTHASE"/>
    <property type="match status" value="1"/>
</dbReference>
<dbReference type="PANTHER" id="PTHR21600:SF44">
    <property type="entry name" value="RIBOSOMAL LARGE SUBUNIT PSEUDOURIDINE SYNTHASE D"/>
    <property type="match status" value="1"/>
</dbReference>
<comment type="function">
    <text evidence="6">Responsible for synthesis of pseudouridine from uracil.</text>
</comment>
<dbReference type="CDD" id="cd02869">
    <property type="entry name" value="PseudoU_synth_RluA_like"/>
    <property type="match status" value="1"/>
</dbReference>
<evidence type="ECO:0000313" key="9">
    <source>
        <dbReference type="Proteomes" id="UP000317593"/>
    </source>
</evidence>
<dbReference type="PROSITE" id="PS01129">
    <property type="entry name" value="PSI_RLU"/>
    <property type="match status" value="1"/>
</dbReference>
<name>A0A521EZH5_9BACT</name>
<accession>A0A521EZH5</accession>
<gene>
    <name evidence="8" type="ORF">SAMN06265218_12032</name>
</gene>
<evidence type="ECO:0000256" key="3">
    <source>
        <dbReference type="ARBA" id="ARBA00023235"/>
    </source>
</evidence>
<dbReference type="SUPFAM" id="SSF55120">
    <property type="entry name" value="Pseudouridine synthase"/>
    <property type="match status" value="1"/>
</dbReference>
<dbReference type="FunFam" id="3.30.2350.10:FF:000006">
    <property type="entry name" value="Pseudouridine synthase"/>
    <property type="match status" value="1"/>
</dbReference>
<dbReference type="Proteomes" id="UP000317593">
    <property type="component" value="Unassembled WGS sequence"/>
</dbReference>
<dbReference type="InterPro" id="IPR020103">
    <property type="entry name" value="PsdUridine_synth_cat_dom_sf"/>
</dbReference>
<dbReference type="NCBIfam" id="TIGR00005">
    <property type="entry name" value="rluA_subfam"/>
    <property type="match status" value="1"/>
</dbReference>
<evidence type="ECO:0000259" key="7">
    <source>
        <dbReference type="SMART" id="SM00363"/>
    </source>
</evidence>
<evidence type="ECO:0000256" key="4">
    <source>
        <dbReference type="PIRSR" id="PIRSR606225-1"/>
    </source>
</evidence>
<comment type="similarity">
    <text evidence="1 6">Belongs to the pseudouridine synthase RluA family.</text>
</comment>
<dbReference type="GO" id="GO:0120159">
    <property type="term" value="F:rRNA pseudouridine synthase activity"/>
    <property type="evidence" value="ECO:0007669"/>
    <property type="project" value="UniProtKB-ARBA"/>
</dbReference>
<evidence type="ECO:0000256" key="5">
    <source>
        <dbReference type="PROSITE-ProRule" id="PRU00182"/>
    </source>
</evidence>
<comment type="catalytic activity">
    <reaction evidence="6">
        <text>a uridine in RNA = a pseudouridine in RNA</text>
        <dbReference type="Rhea" id="RHEA:48348"/>
        <dbReference type="Rhea" id="RHEA-COMP:12068"/>
        <dbReference type="Rhea" id="RHEA-COMP:12069"/>
        <dbReference type="ChEBI" id="CHEBI:65314"/>
        <dbReference type="ChEBI" id="CHEBI:65315"/>
    </reaction>
</comment>
<dbReference type="SMART" id="SM00363">
    <property type="entry name" value="S4"/>
    <property type="match status" value="1"/>
</dbReference>
<dbReference type="GO" id="GO:0000455">
    <property type="term" value="P:enzyme-directed rRNA pseudouridine synthesis"/>
    <property type="evidence" value="ECO:0007669"/>
    <property type="project" value="TreeGrafter"/>
</dbReference>
<feature type="domain" description="RNA-binding S4" evidence="7">
    <location>
        <begin position="38"/>
        <end position="102"/>
    </location>
</feature>
<dbReference type="InterPro" id="IPR006225">
    <property type="entry name" value="PsdUridine_synth_RluC/D"/>
</dbReference>
<dbReference type="EMBL" id="FXTH01000020">
    <property type="protein sequence ID" value="SMO88851.1"/>
    <property type="molecule type" value="Genomic_DNA"/>
</dbReference>
<dbReference type="CDD" id="cd00165">
    <property type="entry name" value="S4"/>
    <property type="match status" value="1"/>
</dbReference>
<dbReference type="InterPro" id="IPR006224">
    <property type="entry name" value="PsdUridine_synth_RluA-like_CS"/>
</dbReference>
<reference evidence="8 9" key="1">
    <citation type="submission" date="2017-05" db="EMBL/GenBank/DDBJ databases">
        <authorList>
            <person name="Varghese N."/>
            <person name="Submissions S."/>
        </authorList>
    </citation>
    <scope>NUCLEOTIDE SEQUENCE [LARGE SCALE GENOMIC DNA]</scope>
    <source>
        <strain evidence="8 9">DSM 21194</strain>
    </source>
</reference>
<evidence type="ECO:0000313" key="8">
    <source>
        <dbReference type="EMBL" id="SMO88851.1"/>
    </source>
</evidence>
<evidence type="ECO:0000256" key="1">
    <source>
        <dbReference type="ARBA" id="ARBA00010876"/>
    </source>
</evidence>
<dbReference type="InterPro" id="IPR050188">
    <property type="entry name" value="RluA_PseudoU_synthase"/>
</dbReference>
<dbReference type="Pfam" id="PF01479">
    <property type="entry name" value="S4"/>
    <property type="match status" value="1"/>
</dbReference>
<dbReference type="GO" id="GO:0003723">
    <property type="term" value="F:RNA binding"/>
    <property type="evidence" value="ECO:0007669"/>
    <property type="project" value="UniProtKB-KW"/>
</dbReference>
<evidence type="ECO:0000256" key="2">
    <source>
        <dbReference type="ARBA" id="ARBA00022884"/>
    </source>
</evidence>
<keyword evidence="9" id="KW-1185">Reference proteome</keyword>
<dbReference type="InterPro" id="IPR002942">
    <property type="entry name" value="S4_RNA-bd"/>
</dbReference>
<dbReference type="EC" id="5.4.99.-" evidence="6"/>
<proteinExistence type="inferred from homology"/>
<keyword evidence="2 5" id="KW-0694">RNA-binding</keyword>
<dbReference type="SUPFAM" id="SSF55174">
    <property type="entry name" value="Alpha-L RNA-binding motif"/>
    <property type="match status" value="1"/>
</dbReference>
<keyword evidence="3 6" id="KW-0413">Isomerase</keyword>
<dbReference type="InterPro" id="IPR006145">
    <property type="entry name" value="PsdUridine_synth_RsuA/RluA"/>
</dbReference>
<dbReference type="Pfam" id="PF00849">
    <property type="entry name" value="PseudoU_synth_2"/>
    <property type="match status" value="1"/>
</dbReference>
<protein>
    <recommendedName>
        <fullName evidence="6">Pseudouridine synthase</fullName>
        <ecNumber evidence="6">5.4.99.-</ecNumber>
    </recommendedName>
</protein>
<dbReference type="Gene3D" id="3.30.2350.10">
    <property type="entry name" value="Pseudouridine synthase"/>
    <property type="match status" value="1"/>
</dbReference>
<dbReference type="PROSITE" id="PS50889">
    <property type="entry name" value="S4"/>
    <property type="match status" value="1"/>
</dbReference>
<dbReference type="Gene3D" id="3.10.290.10">
    <property type="entry name" value="RNA-binding S4 domain"/>
    <property type="match status" value="1"/>
</dbReference>
<evidence type="ECO:0000256" key="6">
    <source>
        <dbReference type="RuleBase" id="RU362028"/>
    </source>
</evidence>
<organism evidence="8 9">
    <name type="scientific">Fodinibius sediminis</name>
    <dbReference type="NCBI Taxonomy" id="1214077"/>
    <lineage>
        <taxon>Bacteria</taxon>
        <taxon>Pseudomonadati</taxon>
        <taxon>Balneolota</taxon>
        <taxon>Balneolia</taxon>
        <taxon>Balneolales</taxon>
        <taxon>Balneolaceae</taxon>
        <taxon>Fodinibius</taxon>
    </lineage>
</organism>
<dbReference type="InterPro" id="IPR036986">
    <property type="entry name" value="S4_RNA-bd_sf"/>
</dbReference>